<organism evidence="14">
    <name type="scientific">Rhizochromulina marina</name>
    <dbReference type="NCBI Taxonomy" id="1034831"/>
    <lineage>
        <taxon>Eukaryota</taxon>
        <taxon>Sar</taxon>
        <taxon>Stramenopiles</taxon>
        <taxon>Ochrophyta</taxon>
        <taxon>Dictyochophyceae</taxon>
        <taxon>Rhizochromulinales</taxon>
        <taxon>Rhizochromulina</taxon>
    </lineage>
</organism>
<feature type="transmembrane region" description="Helical" evidence="12">
    <location>
        <begin position="185"/>
        <end position="205"/>
    </location>
</feature>
<keyword evidence="8 12" id="KW-1133">Transmembrane helix</keyword>
<dbReference type="GO" id="GO:0046872">
    <property type="term" value="F:metal ion binding"/>
    <property type="evidence" value="ECO:0007669"/>
    <property type="project" value="UniProtKB-KW"/>
</dbReference>
<evidence type="ECO:0000256" key="4">
    <source>
        <dbReference type="ARBA" id="ARBA00022617"/>
    </source>
</evidence>
<dbReference type="Gene3D" id="1.20.120.1770">
    <property type="match status" value="1"/>
</dbReference>
<dbReference type="InterPro" id="IPR043205">
    <property type="entry name" value="CYB561/CYBRD1-like"/>
</dbReference>
<evidence type="ECO:0000256" key="8">
    <source>
        <dbReference type="ARBA" id="ARBA00022989"/>
    </source>
</evidence>
<reference evidence="14" key="1">
    <citation type="submission" date="2021-01" db="EMBL/GenBank/DDBJ databases">
        <authorList>
            <person name="Corre E."/>
            <person name="Pelletier E."/>
            <person name="Niang G."/>
            <person name="Scheremetjew M."/>
            <person name="Finn R."/>
            <person name="Kale V."/>
            <person name="Holt S."/>
            <person name="Cochrane G."/>
            <person name="Meng A."/>
            <person name="Brown T."/>
            <person name="Cohen L."/>
        </authorList>
    </citation>
    <scope>NUCLEOTIDE SEQUENCE</scope>
    <source>
        <strain evidence="14">CCMP1243</strain>
    </source>
</reference>
<keyword evidence="6" id="KW-0479">Metal-binding</keyword>
<evidence type="ECO:0000256" key="2">
    <source>
        <dbReference type="ARBA" id="ARBA00004141"/>
    </source>
</evidence>
<keyword evidence="5 12" id="KW-0812">Transmembrane</keyword>
<dbReference type="EMBL" id="HBHJ01030009">
    <property type="protein sequence ID" value="CAD9708855.1"/>
    <property type="molecule type" value="Transcribed_RNA"/>
</dbReference>
<feature type="domain" description="Cytochrome b561" evidence="13">
    <location>
        <begin position="42"/>
        <end position="251"/>
    </location>
</feature>
<dbReference type="GO" id="GO:0016491">
    <property type="term" value="F:oxidoreductase activity"/>
    <property type="evidence" value="ECO:0007669"/>
    <property type="project" value="InterPro"/>
</dbReference>
<dbReference type="GO" id="GO:0016020">
    <property type="term" value="C:membrane"/>
    <property type="evidence" value="ECO:0007669"/>
    <property type="project" value="UniProtKB-SubCell"/>
</dbReference>
<accession>A0A7S2ST69</accession>
<feature type="transmembrane region" description="Helical" evidence="12">
    <location>
        <begin position="41"/>
        <end position="63"/>
    </location>
</feature>
<evidence type="ECO:0000256" key="5">
    <source>
        <dbReference type="ARBA" id="ARBA00022692"/>
    </source>
</evidence>
<dbReference type="PANTHER" id="PTHR10106">
    <property type="entry name" value="CYTOCHROME B561-RELATED"/>
    <property type="match status" value="1"/>
</dbReference>
<keyword evidence="9" id="KW-0408">Iron</keyword>
<feature type="region of interest" description="Disordered" evidence="11">
    <location>
        <begin position="261"/>
        <end position="311"/>
    </location>
</feature>
<evidence type="ECO:0000256" key="12">
    <source>
        <dbReference type="SAM" id="Phobius"/>
    </source>
</evidence>
<comment type="subcellular location">
    <subcellularLocation>
        <location evidence="2">Membrane</location>
        <topology evidence="2">Multi-pass membrane protein</topology>
    </subcellularLocation>
</comment>
<feature type="transmembrane region" description="Helical" evidence="12">
    <location>
        <begin position="152"/>
        <end position="173"/>
    </location>
</feature>
<dbReference type="PANTHER" id="PTHR10106:SF0">
    <property type="entry name" value="LD36721P"/>
    <property type="match status" value="1"/>
</dbReference>
<evidence type="ECO:0000256" key="1">
    <source>
        <dbReference type="ARBA" id="ARBA00001970"/>
    </source>
</evidence>
<keyword evidence="3" id="KW-0813">Transport</keyword>
<evidence type="ECO:0000256" key="3">
    <source>
        <dbReference type="ARBA" id="ARBA00022448"/>
    </source>
</evidence>
<proteinExistence type="predicted"/>
<sequence>MPGGAALLSGVAGGVRGQAAAPPVADPRGGQPVAVVRKPCALGSLLTLHSVVLVTALCMFAWASGKASESHFLGGLSPGGPRLFNWHPVLMTWGFCLLTEGAVAYRGLRFTRHGRRMRVHWALMSAGIACWLLGLVAVGVAGEEHLRSTHSWVGLATLCLASFQFLLGLLVFLRPGSSFSLKRRLYPLHTALGVSTVVVASAAVLTGIDHKTSAIGCTSAEGRTALQGCQLAGLVALLVVLVSVLAVYVLYNLKQQRTSAPRRQAGDEAAGAVSRAAGGESPSALGTADHVPLTPRKAGSGGSLHSPRSTSSWSVSGMLAGLLTAGLADDESESWDGFEGDETGALLG</sequence>
<feature type="transmembrane region" description="Helical" evidence="12">
    <location>
        <begin position="231"/>
        <end position="253"/>
    </location>
</feature>
<keyword evidence="10 12" id="KW-0472">Membrane</keyword>
<protein>
    <recommendedName>
        <fullName evidence="13">Cytochrome b561 domain-containing protein</fullName>
    </recommendedName>
</protein>
<name>A0A7S2ST69_9STRA</name>
<evidence type="ECO:0000256" key="6">
    <source>
        <dbReference type="ARBA" id="ARBA00022723"/>
    </source>
</evidence>
<keyword evidence="4" id="KW-0349">Heme</keyword>
<evidence type="ECO:0000256" key="11">
    <source>
        <dbReference type="SAM" id="MobiDB-lite"/>
    </source>
</evidence>
<dbReference type="Pfam" id="PF03188">
    <property type="entry name" value="Cytochrom_B561"/>
    <property type="match status" value="1"/>
</dbReference>
<gene>
    <name evidence="14" type="ORF">RMAR1173_LOCUS19847</name>
</gene>
<dbReference type="InterPro" id="IPR006593">
    <property type="entry name" value="Cyt_b561/ferric_Rdtase_TM"/>
</dbReference>
<dbReference type="AlphaFoldDB" id="A0A7S2ST69"/>
<comment type="cofactor">
    <cofactor evidence="1">
        <name>heme b</name>
        <dbReference type="ChEBI" id="CHEBI:60344"/>
    </cofactor>
</comment>
<dbReference type="PROSITE" id="PS50939">
    <property type="entry name" value="CYTOCHROME_B561"/>
    <property type="match status" value="1"/>
</dbReference>
<evidence type="ECO:0000256" key="10">
    <source>
        <dbReference type="ARBA" id="ARBA00023136"/>
    </source>
</evidence>
<evidence type="ECO:0000256" key="9">
    <source>
        <dbReference type="ARBA" id="ARBA00023004"/>
    </source>
</evidence>
<evidence type="ECO:0000259" key="13">
    <source>
        <dbReference type="PROSITE" id="PS50939"/>
    </source>
</evidence>
<keyword evidence="7" id="KW-0249">Electron transport</keyword>
<evidence type="ECO:0000313" key="14">
    <source>
        <dbReference type="EMBL" id="CAD9708855.1"/>
    </source>
</evidence>
<feature type="transmembrane region" description="Helical" evidence="12">
    <location>
        <begin position="119"/>
        <end position="140"/>
    </location>
</feature>
<dbReference type="SMART" id="SM00665">
    <property type="entry name" value="B561"/>
    <property type="match status" value="1"/>
</dbReference>
<evidence type="ECO:0000256" key="7">
    <source>
        <dbReference type="ARBA" id="ARBA00022982"/>
    </source>
</evidence>